<evidence type="ECO:0000256" key="1">
    <source>
        <dbReference type="SAM" id="Phobius"/>
    </source>
</evidence>
<proteinExistence type="predicted"/>
<comment type="caution">
    <text evidence="3">The sequence shown here is derived from an EMBL/GenBank/DDBJ whole genome shotgun (WGS) entry which is preliminary data.</text>
</comment>
<protein>
    <recommendedName>
        <fullName evidence="2">Putative Flp pilus-assembly TadG-like N-terminal domain-containing protein</fullName>
    </recommendedName>
</protein>
<dbReference type="AlphaFoldDB" id="A0A845LGS5"/>
<gene>
    <name evidence="3" type="ORF">GTO89_11290</name>
</gene>
<dbReference type="Proteomes" id="UP000471031">
    <property type="component" value="Unassembled WGS sequence"/>
</dbReference>
<keyword evidence="1" id="KW-1133">Transmembrane helix</keyword>
<dbReference type="RefSeq" id="WP_161262197.1">
    <property type="nucleotide sequence ID" value="NZ_JAFBDC010000009.1"/>
</dbReference>
<name>A0A845LGS5_HELGE</name>
<keyword evidence="1" id="KW-0812">Transmembrane</keyword>
<feature type="transmembrane region" description="Helical" evidence="1">
    <location>
        <begin position="12"/>
        <end position="41"/>
    </location>
</feature>
<evidence type="ECO:0000313" key="4">
    <source>
        <dbReference type="Proteomes" id="UP000471031"/>
    </source>
</evidence>
<keyword evidence="1" id="KW-0472">Membrane</keyword>
<evidence type="ECO:0000313" key="3">
    <source>
        <dbReference type="EMBL" id="MZP43625.1"/>
    </source>
</evidence>
<sequence length="355" mass="36988">MRDHNRRNSDQKGAIVIFFALLLPVLIGFLGLAIDLSWLYLNKQKAQAAVDFAALSAAQKVVENPAAASAAATTMAAKNGLDPVNFRIEQDEHGIANIVRLEASKGVDLFFLPLFGYREWALHVTAAAKAYDRAAPVFRYTIFAGSDTSALSLSGNGNTINGKVRANGGLDITGTGNQFTDVVEYGGALSGMSGNSFTRLPLLMSPAPFSLPGWAELRDGAVQSYASGLVITEMNLNGILYVDGDVTVESASLSGSGVIAASGDIRITGTGARYNGAGSRAAYYSRKNIFVSGDGLQVDGVLCAPAGSIIVSGSTNRLVGALTASTITLNTSQSLFFYDASAVGLLTGKGAQLLK</sequence>
<accession>A0A845LGS5</accession>
<dbReference type="EMBL" id="WXEX01000009">
    <property type="protein sequence ID" value="MZP43625.1"/>
    <property type="molecule type" value="Genomic_DNA"/>
</dbReference>
<organism evidence="3 4">
    <name type="scientific">Heliomicrobium gestii</name>
    <name type="common">Heliobacterium gestii</name>
    <dbReference type="NCBI Taxonomy" id="2699"/>
    <lineage>
        <taxon>Bacteria</taxon>
        <taxon>Bacillati</taxon>
        <taxon>Bacillota</taxon>
        <taxon>Clostridia</taxon>
        <taxon>Eubacteriales</taxon>
        <taxon>Heliobacteriaceae</taxon>
        <taxon>Heliomicrobium</taxon>
    </lineage>
</organism>
<dbReference type="Pfam" id="PF13400">
    <property type="entry name" value="Tad"/>
    <property type="match status" value="1"/>
</dbReference>
<evidence type="ECO:0000259" key="2">
    <source>
        <dbReference type="Pfam" id="PF13400"/>
    </source>
</evidence>
<feature type="domain" description="Putative Flp pilus-assembly TadG-like N-terminal" evidence="2">
    <location>
        <begin position="13"/>
        <end position="59"/>
    </location>
</feature>
<dbReference type="InterPro" id="IPR028087">
    <property type="entry name" value="Tad_N"/>
</dbReference>
<reference evidence="3 4" key="1">
    <citation type="submission" date="2020-01" db="EMBL/GenBank/DDBJ databases">
        <title>Whole genome sequence of Heliobacterium gestii DSM 11169.</title>
        <authorList>
            <person name="Kyndt J.A."/>
            <person name="Meyer T.E."/>
        </authorList>
    </citation>
    <scope>NUCLEOTIDE SEQUENCE [LARGE SCALE GENOMIC DNA]</scope>
    <source>
        <strain evidence="3 4">DSM 11169</strain>
    </source>
</reference>
<keyword evidence="4" id="KW-1185">Reference proteome</keyword>
<dbReference type="OrthoDB" id="5447051at2"/>